<dbReference type="GO" id="GO:0010972">
    <property type="term" value="P:negative regulation of G2/M transition of mitotic cell cycle"/>
    <property type="evidence" value="ECO:0007669"/>
    <property type="project" value="InterPro"/>
</dbReference>
<dbReference type="OrthoDB" id="10002384at2759"/>
<evidence type="ECO:0000313" key="2">
    <source>
        <dbReference type="EMBL" id="KAG7478447.1"/>
    </source>
</evidence>
<evidence type="ECO:0000313" key="3">
    <source>
        <dbReference type="Proteomes" id="UP001046870"/>
    </source>
</evidence>
<gene>
    <name evidence="2" type="ORF">MATL_G00080480</name>
</gene>
<evidence type="ECO:0008006" key="4">
    <source>
        <dbReference type="Google" id="ProtNLM"/>
    </source>
</evidence>
<dbReference type="InterPro" id="IPR031466">
    <property type="entry name" value="MIIP"/>
</dbReference>
<feature type="compositionally biased region" description="Polar residues" evidence="1">
    <location>
        <begin position="392"/>
        <end position="401"/>
    </location>
</feature>
<dbReference type="Proteomes" id="UP001046870">
    <property type="component" value="Chromosome 5"/>
</dbReference>
<dbReference type="GO" id="GO:0030336">
    <property type="term" value="P:negative regulation of cell migration"/>
    <property type="evidence" value="ECO:0007669"/>
    <property type="project" value="InterPro"/>
</dbReference>
<protein>
    <recommendedName>
        <fullName evidence="4">Migration and invasion inhibitory protein</fullName>
    </recommendedName>
</protein>
<keyword evidence="3" id="KW-1185">Reference proteome</keyword>
<reference evidence="2" key="1">
    <citation type="submission" date="2021-01" db="EMBL/GenBank/DDBJ databases">
        <authorList>
            <person name="Zahm M."/>
            <person name="Roques C."/>
            <person name="Cabau C."/>
            <person name="Klopp C."/>
            <person name="Donnadieu C."/>
            <person name="Jouanno E."/>
            <person name="Lampietro C."/>
            <person name="Louis A."/>
            <person name="Herpin A."/>
            <person name="Echchiki A."/>
            <person name="Berthelot C."/>
            <person name="Parey E."/>
            <person name="Roest-Crollius H."/>
            <person name="Braasch I."/>
            <person name="Postlethwait J."/>
            <person name="Bobe J."/>
            <person name="Montfort J."/>
            <person name="Bouchez O."/>
            <person name="Begum T."/>
            <person name="Mejri S."/>
            <person name="Adams A."/>
            <person name="Chen W.-J."/>
            <person name="Guiguen Y."/>
        </authorList>
    </citation>
    <scope>NUCLEOTIDE SEQUENCE</scope>
    <source>
        <strain evidence="2">YG-15Mar2019-1</strain>
        <tissue evidence="2">Brain</tissue>
    </source>
</reference>
<evidence type="ECO:0000256" key="1">
    <source>
        <dbReference type="SAM" id="MobiDB-lite"/>
    </source>
</evidence>
<dbReference type="AlphaFoldDB" id="A0A9D3TCU0"/>
<dbReference type="Pfam" id="PF15734">
    <property type="entry name" value="MIIP"/>
    <property type="match status" value="1"/>
</dbReference>
<feature type="compositionally biased region" description="Basic and acidic residues" evidence="1">
    <location>
        <begin position="248"/>
        <end position="258"/>
    </location>
</feature>
<organism evidence="2 3">
    <name type="scientific">Megalops atlanticus</name>
    <name type="common">Tarpon</name>
    <name type="synonym">Clupea gigantea</name>
    <dbReference type="NCBI Taxonomy" id="7932"/>
    <lineage>
        <taxon>Eukaryota</taxon>
        <taxon>Metazoa</taxon>
        <taxon>Chordata</taxon>
        <taxon>Craniata</taxon>
        <taxon>Vertebrata</taxon>
        <taxon>Euteleostomi</taxon>
        <taxon>Actinopterygii</taxon>
        <taxon>Neopterygii</taxon>
        <taxon>Teleostei</taxon>
        <taxon>Elopiformes</taxon>
        <taxon>Megalopidae</taxon>
        <taxon>Megalops</taxon>
    </lineage>
</organism>
<accession>A0A9D3TCU0</accession>
<feature type="compositionally biased region" description="Low complexity" evidence="1">
    <location>
        <begin position="164"/>
        <end position="178"/>
    </location>
</feature>
<comment type="caution">
    <text evidence="2">The sequence shown here is derived from an EMBL/GenBank/DDBJ whole genome shotgun (WGS) entry which is preliminary data.</text>
</comment>
<dbReference type="EMBL" id="JAFDVH010000005">
    <property type="protein sequence ID" value="KAG7478447.1"/>
    <property type="molecule type" value="Genomic_DNA"/>
</dbReference>
<feature type="region of interest" description="Disordered" evidence="1">
    <location>
        <begin position="154"/>
        <end position="179"/>
    </location>
</feature>
<dbReference type="PANTHER" id="PTHR34831">
    <property type="entry name" value="MIGRATION AND INVASION-INHIBITORY PROTEIN"/>
    <property type="match status" value="1"/>
</dbReference>
<feature type="region of interest" description="Disordered" evidence="1">
    <location>
        <begin position="390"/>
        <end position="410"/>
    </location>
</feature>
<feature type="region of interest" description="Disordered" evidence="1">
    <location>
        <begin position="62"/>
        <end position="83"/>
    </location>
</feature>
<proteinExistence type="predicted"/>
<dbReference type="PANTHER" id="PTHR34831:SF1">
    <property type="entry name" value="MIGRATION AND INVASION-INHIBITORY PROTEIN"/>
    <property type="match status" value="1"/>
</dbReference>
<name>A0A9D3TCU0_MEGAT</name>
<sequence length="437" mass="48037">MSSFERLDALRERNKDLLKQLRERRERLHGLTAGSFRASTLASGRSEAAMSPVTVAQEAGAVTGGDGTTAATLSSDGPGETVSESLVTVPGVELGPARAALGRPRAQLNAERDHGQQLFVSPQRKQWPLRLTVSVAPHLLPRAGAVALNRGADSGLLQDHGNRRTAPARRAGPQGPRPILLNQDREQREAGRVKFQDQLEDRQHLRPLLGYDWIAGLLDAESSLTERSEQFFTELRNFRQVNREECVHSQREGAREDDISPSELPAEARNPELPPDTHQCTFCYRINSRLFPAPLDPQNACPVCKIPKSQHPHTASEPAYIRVSIPRSTLLPAYRYRPHRRRSFDPTDSLGLPSHCLSGWSGRPPATASQVSSLDLRSCVSAVRSAAVPSAQPEQDLSTSRGRVGQRSEELVGVSHLTGSRLQGDRTELPSVTDWVY</sequence>
<feature type="region of interest" description="Disordered" evidence="1">
    <location>
        <begin position="248"/>
        <end position="273"/>
    </location>
</feature>